<keyword evidence="9" id="KW-1185">Reference proteome</keyword>
<evidence type="ECO:0000313" key="8">
    <source>
        <dbReference type="EMBL" id="MFD1398052.1"/>
    </source>
</evidence>
<dbReference type="InterPro" id="IPR018356">
    <property type="entry name" value="Tscrpt_reg_HTH_DeoR_CS"/>
</dbReference>
<evidence type="ECO:0000256" key="3">
    <source>
        <dbReference type="ARBA" id="ARBA00023015"/>
    </source>
</evidence>
<protein>
    <recommendedName>
        <fullName evidence="1">Lactose phosphotransferase system repressor</fullName>
    </recommendedName>
</protein>
<dbReference type="PROSITE" id="PS51000">
    <property type="entry name" value="HTH_DEOR_2"/>
    <property type="match status" value="1"/>
</dbReference>
<dbReference type="Pfam" id="PF08220">
    <property type="entry name" value="HTH_DeoR"/>
    <property type="match status" value="1"/>
</dbReference>
<sequence>MLKRERLLTIQGLVDARGIISVNEICAELDVSTMTVRRDLEELAAQKLLTRVHGGAQSLAFERTHELTRLQKQSLNTVEKDAVARRAASLIEAGDAVYIGPGTTNELIAAYVKVPDVRIVTNSLPVFESFQRHADRFILEMVGGIYRSRSGAFIGSMATSALRHLSLSKAFTSANGIAGNALYDASPEEGEVQRLALNNAEQRYLCCDVSKLNHRDFYSFYDLDQMDALITNATITAQDQATYSRLTQIVTV</sequence>
<evidence type="ECO:0000256" key="6">
    <source>
        <dbReference type="ARBA" id="ARBA00024937"/>
    </source>
</evidence>
<keyword evidence="3" id="KW-0805">Transcription regulation</keyword>
<dbReference type="PANTHER" id="PTHR30363">
    <property type="entry name" value="HTH-TYPE TRANSCRIPTIONAL REGULATOR SRLR-RELATED"/>
    <property type="match status" value="1"/>
</dbReference>
<evidence type="ECO:0000313" key="9">
    <source>
        <dbReference type="Proteomes" id="UP001597199"/>
    </source>
</evidence>
<keyword evidence="4 8" id="KW-0238">DNA-binding</keyword>
<evidence type="ECO:0000256" key="1">
    <source>
        <dbReference type="ARBA" id="ARBA00021390"/>
    </source>
</evidence>
<dbReference type="InterPro" id="IPR036388">
    <property type="entry name" value="WH-like_DNA-bd_sf"/>
</dbReference>
<dbReference type="GO" id="GO:0003677">
    <property type="term" value="F:DNA binding"/>
    <property type="evidence" value="ECO:0007669"/>
    <property type="project" value="UniProtKB-KW"/>
</dbReference>
<name>A0ABW4BEA9_9LACO</name>
<feature type="domain" description="HTH deoR-type" evidence="7">
    <location>
        <begin position="3"/>
        <end position="58"/>
    </location>
</feature>
<comment type="caution">
    <text evidence="8">The sequence shown here is derived from an EMBL/GenBank/DDBJ whole genome shotgun (WGS) entry which is preliminary data.</text>
</comment>
<dbReference type="Gene3D" id="1.10.10.10">
    <property type="entry name" value="Winged helix-like DNA-binding domain superfamily/Winged helix DNA-binding domain"/>
    <property type="match status" value="1"/>
</dbReference>
<dbReference type="InterPro" id="IPR036390">
    <property type="entry name" value="WH_DNA-bd_sf"/>
</dbReference>
<evidence type="ECO:0000259" key="7">
    <source>
        <dbReference type="PROSITE" id="PS51000"/>
    </source>
</evidence>
<dbReference type="PRINTS" id="PR00037">
    <property type="entry name" value="HTHLACR"/>
</dbReference>
<dbReference type="InterPro" id="IPR014036">
    <property type="entry name" value="DeoR-like_C"/>
</dbReference>
<evidence type="ECO:0000256" key="5">
    <source>
        <dbReference type="ARBA" id="ARBA00023163"/>
    </source>
</evidence>
<dbReference type="InterPro" id="IPR001034">
    <property type="entry name" value="DeoR_HTH"/>
</dbReference>
<dbReference type="SUPFAM" id="SSF100950">
    <property type="entry name" value="NagB/RpiA/CoA transferase-like"/>
    <property type="match status" value="1"/>
</dbReference>
<dbReference type="EMBL" id="JBHTOA010000015">
    <property type="protein sequence ID" value="MFD1398052.1"/>
    <property type="molecule type" value="Genomic_DNA"/>
</dbReference>
<accession>A0ABW4BEA9</accession>
<evidence type="ECO:0000256" key="4">
    <source>
        <dbReference type="ARBA" id="ARBA00023125"/>
    </source>
</evidence>
<dbReference type="InterPro" id="IPR037171">
    <property type="entry name" value="NagB/RpiA_transferase-like"/>
</dbReference>
<dbReference type="Pfam" id="PF00455">
    <property type="entry name" value="DeoRC"/>
    <property type="match status" value="1"/>
</dbReference>
<comment type="function">
    <text evidence="6">Repressor of the lactose catabolism operon. Galactose-6-phosphate is the inducer.</text>
</comment>
<gene>
    <name evidence="8" type="ORF">ACFQ41_01870</name>
</gene>
<dbReference type="PANTHER" id="PTHR30363:SF4">
    <property type="entry name" value="GLYCEROL-3-PHOSPHATE REGULON REPRESSOR"/>
    <property type="match status" value="1"/>
</dbReference>
<reference evidence="9" key="1">
    <citation type="journal article" date="2019" name="Int. J. Syst. Evol. Microbiol.">
        <title>The Global Catalogue of Microorganisms (GCM) 10K type strain sequencing project: providing services to taxonomists for standard genome sequencing and annotation.</title>
        <authorList>
            <consortium name="The Broad Institute Genomics Platform"/>
            <consortium name="The Broad Institute Genome Sequencing Center for Infectious Disease"/>
            <person name="Wu L."/>
            <person name="Ma J."/>
        </authorList>
    </citation>
    <scope>NUCLEOTIDE SEQUENCE [LARGE SCALE GENOMIC DNA]</scope>
    <source>
        <strain evidence="9">CCM 9110</strain>
    </source>
</reference>
<proteinExistence type="predicted"/>
<dbReference type="RefSeq" id="WP_204118603.1">
    <property type="nucleotide sequence ID" value="NZ_BOLV01000006.1"/>
</dbReference>
<dbReference type="SUPFAM" id="SSF46785">
    <property type="entry name" value="Winged helix' DNA-binding domain"/>
    <property type="match status" value="1"/>
</dbReference>
<dbReference type="PROSITE" id="PS00894">
    <property type="entry name" value="HTH_DEOR_1"/>
    <property type="match status" value="1"/>
</dbReference>
<dbReference type="SMART" id="SM01134">
    <property type="entry name" value="DeoRC"/>
    <property type="match status" value="1"/>
</dbReference>
<dbReference type="Proteomes" id="UP001597199">
    <property type="component" value="Unassembled WGS sequence"/>
</dbReference>
<evidence type="ECO:0000256" key="2">
    <source>
        <dbReference type="ARBA" id="ARBA00022491"/>
    </source>
</evidence>
<organism evidence="8 9">
    <name type="scientific">Lacticaseibacillus suilingensis</name>
    <dbReference type="NCBI Taxonomy" id="2799577"/>
    <lineage>
        <taxon>Bacteria</taxon>
        <taxon>Bacillati</taxon>
        <taxon>Bacillota</taxon>
        <taxon>Bacilli</taxon>
        <taxon>Lactobacillales</taxon>
        <taxon>Lactobacillaceae</taxon>
        <taxon>Lacticaseibacillus</taxon>
    </lineage>
</organism>
<keyword evidence="2" id="KW-0678">Repressor</keyword>
<keyword evidence="5" id="KW-0804">Transcription</keyword>
<dbReference type="InterPro" id="IPR050313">
    <property type="entry name" value="Carb_Metab_HTH_regulators"/>
</dbReference>
<dbReference type="SMART" id="SM00420">
    <property type="entry name" value="HTH_DEOR"/>
    <property type="match status" value="1"/>
</dbReference>